<feature type="region of interest" description="Disordered" evidence="1">
    <location>
        <begin position="57"/>
        <end position="83"/>
    </location>
</feature>
<feature type="region of interest" description="Disordered" evidence="1">
    <location>
        <begin position="129"/>
        <end position="200"/>
    </location>
</feature>
<organism evidence="2 3">
    <name type="scientific">Elasticomyces elasticus</name>
    <dbReference type="NCBI Taxonomy" id="574655"/>
    <lineage>
        <taxon>Eukaryota</taxon>
        <taxon>Fungi</taxon>
        <taxon>Dikarya</taxon>
        <taxon>Ascomycota</taxon>
        <taxon>Pezizomycotina</taxon>
        <taxon>Dothideomycetes</taxon>
        <taxon>Dothideomycetidae</taxon>
        <taxon>Mycosphaerellales</taxon>
        <taxon>Teratosphaeriaceae</taxon>
        <taxon>Elasticomyces</taxon>
    </lineage>
</organism>
<evidence type="ECO:0000313" key="3">
    <source>
        <dbReference type="Proteomes" id="UP001310594"/>
    </source>
</evidence>
<evidence type="ECO:0000256" key="1">
    <source>
        <dbReference type="SAM" id="MobiDB-lite"/>
    </source>
</evidence>
<sequence>MADQTLSRDMPQHLTTRRKFVAVDPRAENRYAHSTPAISTVPLSRWSVVGSQDRSNVDATSGFLRPTGVDPTSDHPTDVTSRTSIKDNMGEATTQVYSATSAIGNNGDTGLTKEVSQTAIKADADETMMHTKSPEGQMSDPSRAPSPHRRNVAAAMALNEWDEQRKSASNFNSLRTKRKRNDGYAPSDAGSSNKRRRSYR</sequence>
<comment type="caution">
    <text evidence="2">The sequence shown here is derived from an EMBL/GenBank/DDBJ whole genome shotgun (WGS) entry which is preliminary data.</text>
</comment>
<protein>
    <submittedName>
        <fullName evidence="2">Uncharacterized protein</fullName>
    </submittedName>
</protein>
<dbReference type="EMBL" id="JAVRQU010000006">
    <property type="protein sequence ID" value="KAK5701929.1"/>
    <property type="molecule type" value="Genomic_DNA"/>
</dbReference>
<proteinExistence type="predicted"/>
<reference evidence="2" key="1">
    <citation type="submission" date="2023-08" db="EMBL/GenBank/DDBJ databases">
        <title>Black Yeasts Isolated from many extreme environments.</title>
        <authorList>
            <person name="Coleine C."/>
            <person name="Stajich J.E."/>
            <person name="Selbmann L."/>
        </authorList>
    </citation>
    <scope>NUCLEOTIDE SEQUENCE</scope>
    <source>
        <strain evidence="2">CCFEE 5810</strain>
    </source>
</reference>
<gene>
    <name evidence="2" type="ORF">LTR97_004747</name>
</gene>
<evidence type="ECO:0000313" key="2">
    <source>
        <dbReference type="EMBL" id="KAK5701929.1"/>
    </source>
</evidence>
<accession>A0AAN7WDS6</accession>
<name>A0AAN7WDS6_9PEZI</name>
<dbReference type="Proteomes" id="UP001310594">
    <property type="component" value="Unassembled WGS sequence"/>
</dbReference>
<dbReference type="AlphaFoldDB" id="A0AAN7WDS6"/>